<evidence type="ECO:0000313" key="2">
    <source>
        <dbReference type="EMBL" id="KAK9142926.1"/>
    </source>
</evidence>
<proteinExistence type="predicted"/>
<feature type="region of interest" description="Disordered" evidence="1">
    <location>
        <begin position="112"/>
        <end position="142"/>
    </location>
</feature>
<organism evidence="2 3">
    <name type="scientific">Stephania yunnanensis</name>
    <dbReference type="NCBI Taxonomy" id="152371"/>
    <lineage>
        <taxon>Eukaryota</taxon>
        <taxon>Viridiplantae</taxon>
        <taxon>Streptophyta</taxon>
        <taxon>Embryophyta</taxon>
        <taxon>Tracheophyta</taxon>
        <taxon>Spermatophyta</taxon>
        <taxon>Magnoliopsida</taxon>
        <taxon>Ranunculales</taxon>
        <taxon>Menispermaceae</taxon>
        <taxon>Menispermoideae</taxon>
        <taxon>Cissampelideae</taxon>
        <taxon>Stephania</taxon>
    </lineage>
</organism>
<dbReference type="AlphaFoldDB" id="A0AAP0JZ75"/>
<sequence length="142" mass="17010">MRRMMLTRFLLADFEQLLYHQYQHYTQNDCSVGVYTEEFFRLNARNNLYELENHQFARYIWGLKLTIQDQLVLRLVWHLFEAVNLIYKIEAQLNQPPPKTHFFRRVPFDPNLPNTSNQTNAPPHISPNQSTSQTLNRPKAFT</sequence>
<dbReference type="EMBL" id="JBBNAF010000005">
    <property type="protein sequence ID" value="KAK9142926.1"/>
    <property type="molecule type" value="Genomic_DNA"/>
</dbReference>
<dbReference type="Proteomes" id="UP001420932">
    <property type="component" value="Unassembled WGS sequence"/>
</dbReference>
<keyword evidence="3" id="KW-1185">Reference proteome</keyword>
<evidence type="ECO:0000313" key="3">
    <source>
        <dbReference type="Proteomes" id="UP001420932"/>
    </source>
</evidence>
<comment type="caution">
    <text evidence="2">The sequence shown here is derived from an EMBL/GenBank/DDBJ whole genome shotgun (WGS) entry which is preliminary data.</text>
</comment>
<gene>
    <name evidence="2" type="ORF">Syun_012326</name>
</gene>
<protein>
    <submittedName>
        <fullName evidence="2">Uncharacterized protein</fullName>
    </submittedName>
</protein>
<accession>A0AAP0JZ75</accession>
<evidence type="ECO:0000256" key="1">
    <source>
        <dbReference type="SAM" id="MobiDB-lite"/>
    </source>
</evidence>
<feature type="compositionally biased region" description="Polar residues" evidence="1">
    <location>
        <begin position="112"/>
        <end position="136"/>
    </location>
</feature>
<reference evidence="2 3" key="1">
    <citation type="submission" date="2024-01" db="EMBL/GenBank/DDBJ databases">
        <title>Genome assemblies of Stephania.</title>
        <authorList>
            <person name="Yang L."/>
        </authorList>
    </citation>
    <scope>NUCLEOTIDE SEQUENCE [LARGE SCALE GENOMIC DNA]</scope>
    <source>
        <strain evidence="2">YNDBR</strain>
        <tissue evidence="2">Leaf</tissue>
    </source>
</reference>
<name>A0AAP0JZ75_9MAGN</name>